<keyword evidence="6" id="KW-0812">Transmembrane</keyword>
<dbReference type="GO" id="GO:0005524">
    <property type="term" value="F:ATP binding"/>
    <property type="evidence" value="ECO:0007669"/>
    <property type="project" value="UniProtKB-KW"/>
</dbReference>
<dbReference type="Proteomes" id="UP000218231">
    <property type="component" value="Unassembled WGS sequence"/>
</dbReference>
<dbReference type="AlphaFoldDB" id="A0A2A2JFC7"/>
<feature type="compositionally biased region" description="Low complexity" evidence="5">
    <location>
        <begin position="86"/>
        <end position="103"/>
    </location>
</feature>
<protein>
    <submittedName>
        <fullName evidence="7">Uncharacterized protein</fullName>
    </submittedName>
</protein>
<dbReference type="PANTHER" id="PTHR19375">
    <property type="entry name" value="HEAT SHOCK PROTEIN 70KDA"/>
    <property type="match status" value="1"/>
</dbReference>
<feature type="compositionally biased region" description="Low complexity" evidence="5">
    <location>
        <begin position="493"/>
        <end position="510"/>
    </location>
</feature>
<reference evidence="7 8" key="1">
    <citation type="journal article" date="2017" name="Curr. Biol.">
        <title>Genome architecture and evolution of a unichromosomal asexual nematode.</title>
        <authorList>
            <person name="Fradin H."/>
            <person name="Zegar C."/>
            <person name="Gutwein M."/>
            <person name="Lucas J."/>
            <person name="Kovtun M."/>
            <person name="Corcoran D."/>
            <person name="Baugh L.R."/>
            <person name="Kiontke K."/>
            <person name="Gunsalus K."/>
            <person name="Fitch D.H."/>
            <person name="Piano F."/>
        </authorList>
    </citation>
    <scope>NUCLEOTIDE SEQUENCE [LARGE SCALE GENOMIC DNA]</scope>
    <source>
        <strain evidence="7">PF1309</strain>
    </source>
</reference>
<feature type="compositionally biased region" description="Polar residues" evidence="5">
    <location>
        <begin position="598"/>
        <end position="608"/>
    </location>
</feature>
<keyword evidence="6" id="KW-1133">Transmembrane helix</keyword>
<dbReference type="GO" id="GO:0140662">
    <property type="term" value="F:ATP-dependent protein folding chaperone"/>
    <property type="evidence" value="ECO:0007669"/>
    <property type="project" value="InterPro"/>
</dbReference>
<evidence type="ECO:0000256" key="1">
    <source>
        <dbReference type="ARBA" id="ARBA00007381"/>
    </source>
</evidence>
<dbReference type="SUPFAM" id="SSF53067">
    <property type="entry name" value="Actin-like ATPase domain"/>
    <property type="match status" value="2"/>
</dbReference>
<dbReference type="Gene3D" id="3.90.640.10">
    <property type="entry name" value="Actin, Chain A, domain 4"/>
    <property type="match status" value="1"/>
</dbReference>
<feature type="region of interest" description="Disordered" evidence="5">
    <location>
        <begin position="198"/>
        <end position="243"/>
    </location>
</feature>
<gene>
    <name evidence="7" type="ORF">WR25_19188</name>
</gene>
<feature type="compositionally biased region" description="Polar residues" evidence="5">
    <location>
        <begin position="225"/>
        <end position="235"/>
    </location>
</feature>
<feature type="compositionally biased region" description="Basic and acidic residues" evidence="5">
    <location>
        <begin position="482"/>
        <end position="492"/>
    </location>
</feature>
<organism evidence="7 8">
    <name type="scientific">Diploscapter pachys</name>
    <dbReference type="NCBI Taxonomy" id="2018661"/>
    <lineage>
        <taxon>Eukaryota</taxon>
        <taxon>Metazoa</taxon>
        <taxon>Ecdysozoa</taxon>
        <taxon>Nematoda</taxon>
        <taxon>Chromadorea</taxon>
        <taxon>Rhabditida</taxon>
        <taxon>Rhabditina</taxon>
        <taxon>Rhabditomorpha</taxon>
        <taxon>Rhabditoidea</taxon>
        <taxon>Rhabditidae</taxon>
        <taxon>Diploscapter</taxon>
    </lineage>
</organism>
<keyword evidence="2 4" id="KW-0547">Nucleotide-binding</keyword>
<dbReference type="EMBL" id="LIAE01010475">
    <property type="protein sequence ID" value="PAV60311.1"/>
    <property type="molecule type" value="Genomic_DNA"/>
</dbReference>
<feature type="compositionally biased region" description="Polar residues" evidence="5">
    <location>
        <begin position="539"/>
        <end position="548"/>
    </location>
</feature>
<dbReference type="Gene3D" id="3.30.420.40">
    <property type="match status" value="3"/>
</dbReference>
<evidence type="ECO:0000313" key="7">
    <source>
        <dbReference type="EMBL" id="PAV60311.1"/>
    </source>
</evidence>
<proteinExistence type="inferred from homology"/>
<feature type="compositionally biased region" description="Basic and acidic residues" evidence="5">
    <location>
        <begin position="212"/>
        <end position="224"/>
    </location>
</feature>
<evidence type="ECO:0000256" key="4">
    <source>
        <dbReference type="RuleBase" id="RU003322"/>
    </source>
</evidence>
<evidence type="ECO:0000256" key="3">
    <source>
        <dbReference type="ARBA" id="ARBA00022840"/>
    </source>
</evidence>
<dbReference type="InterPro" id="IPR018181">
    <property type="entry name" value="Heat_shock_70_CS"/>
</dbReference>
<feature type="transmembrane region" description="Helical" evidence="6">
    <location>
        <begin position="748"/>
        <end position="769"/>
    </location>
</feature>
<dbReference type="InterPro" id="IPR013126">
    <property type="entry name" value="Hsp_70_fam"/>
</dbReference>
<evidence type="ECO:0000256" key="6">
    <source>
        <dbReference type="SAM" id="Phobius"/>
    </source>
</evidence>
<dbReference type="InterPro" id="IPR043129">
    <property type="entry name" value="ATPase_NBD"/>
</dbReference>
<dbReference type="STRING" id="2018661.A0A2A2JFC7"/>
<evidence type="ECO:0000256" key="2">
    <source>
        <dbReference type="ARBA" id="ARBA00022741"/>
    </source>
</evidence>
<keyword evidence="6" id="KW-0472">Membrane</keyword>
<accession>A0A2A2JFC7</accession>
<dbReference type="GO" id="GO:0006950">
    <property type="term" value="P:response to stress"/>
    <property type="evidence" value="ECO:0007669"/>
    <property type="project" value="UniProtKB-ARBA"/>
</dbReference>
<evidence type="ECO:0000313" key="8">
    <source>
        <dbReference type="Proteomes" id="UP000218231"/>
    </source>
</evidence>
<dbReference type="PRINTS" id="PR00301">
    <property type="entry name" value="HEATSHOCK70"/>
</dbReference>
<feature type="compositionally biased region" description="Basic and acidic residues" evidence="5">
    <location>
        <begin position="75"/>
        <end position="84"/>
    </location>
</feature>
<feature type="region of interest" description="Disordered" evidence="5">
    <location>
        <begin position="482"/>
        <end position="623"/>
    </location>
</feature>
<evidence type="ECO:0000256" key="5">
    <source>
        <dbReference type="SAM" id="MobiDB-lite"/>
    </source>
</evidence>
<comment type="caution">
    <text evidence="7">The sequence shown here is derived from an EMBL/GenBank/DDBJ whole genome shotgun (WGS) entry which is preliminary data.</text>
</comment>
<sequence length="772" mass="84383">MSDEPTPTSANPLSKTMPDFYNSQNEEIKMVIAGIFKKYTDLEEFARIIMSMKSGLNNPDAFDKWMENEEIEFKKPPIQEDIKRGSTSQSIPTTTTDSSPSNPYIKTITSEASENPNICDAIAIDIGTSKCKIAICKEKYIQVVEHESNRSVPSYVALSEQNEWLVGRMAENYAVCLQNVIYVNDYVKSAMKRIVDAMSSSTATQDQPEDQPETKKSRSEHDESSQQQGSENQTKIQDKSDERTPWDSIKIELIDEPIAVAAAYAPRLNIHPEGDVALVFCMGAGYLQVAAYFIREKTHEKKANWTDLIITQISGIEPIVDNFAGDEIDRRIFDKMMEKLTDQNGNKEPKLSERAKRRLKIACEKMKCALSFAPHTRIDVDSLYRSGDEDRDLVEVIQKDEIIEYYHDKVYQIIEEVGEVYKEVKPKFVLLAGGSTRIPLITKHLESVFNGSTICSFLNVDEVAVNGAAAIVSKTVTVAEKPIEEQEKKEEVPAQAQDANADGNGDAGADANKEVPTSDPGIAKDAAQDGDGGGDANPNAYTRVSTSDADTKVLDQGAAQDVAKNGDRDGDSHENVDAGAAKGTDGDGDTDASANKEVASSAQNTDEVSVQDGAPTQKGVSAPDTAVVNQNVGVADAGVLTQNADGVLIQDANGMSTPDADAKVPAQDANAGAEMVDPASDANTTVLTSTPADNIPIPDKRHDGDNQLAEVVIKDHQYNPVRNLLFKIRAHLKIIDLNIVASHMFSQFHQLIVVYLILSSYIIVNDWLLETR</sequence>
<dbReference type="PROSITE" id="PS01036">
    <property type="entry name" value="HSP70_3"/>
    <property type="match status" value="1"/>
</dbReference>
<name>A0A2A2JFC7_9BILA</name>
<keyword evidence="3 4" id="KW-0067">ATP-binding</keyword>
<keyword evidence="8" id="KW-1185">Reference proteome</keyword>
<feature type="compositionally biased region" description="Basic and acidic residues" evidence="5">
    <location>
        <begin position="564"/>
        <end position="576"/>
    </location>
</feature>
<comment type="similarity">
    <text evidence="1 4">Belongs to the heat shock protein 70 family.</text>
</comment>
<dbReference type="Pfam" id="PF00012">
    <property type="entry name" value="HSP70"/>
    <property type="match status" value="2"/>
</dbReference>
<feature type="region of interest" description="Disordered" evidence="5">
    <location>
        <begin position="75"/>
        <end position="103"/>
    </location>
</feature>